<name>A0A317Q0E2_9ENTR</name>
<dbReference type="GO" id="GO:0003677">
    <property type="term" value="F:DNA binding"/>
    <property type="evidence" value="ECO:0007669"/>
    <property type="project" value="UniProtKB-KW"/>
</dbReference>
<gene>
    <name evidence="3" type="ORF">DES37_108247</name>
</gene>
<dbReference type="InterPro" id="IPR016032">
    <property type="entry name" value="Sig_transdc_resp-reg_C-effctor"/>
</dbReference>
<evidence type="ECO:0000256" key="1">
    <source>
        <dbReference type="ARBA" id="ARBA00023125"/>
    </source>
</evidence>
<dbReference type="InterPro" id="IPR036388">
    <property type="entry name" value="WH-like_DNA-bd_sf"/>
</dbReference>
<protein>
    <submittedName>
        <fullName evidence="3">Regulatory LuxR family protein</fullName>
    </submittedName>
</protein>
<reference evidence="3 4" key="1">
    <citation type="submission" date="2018-05" db="EMBL/GenBank/DDBJ databases">
        <title>Genomic Encyclopedia of Type Strains, Phase IV (KMG-IV): sequencing the most valuable type-strain genomes for metagenomic binning, comparative biology and taxonomic classification.</title>
        <authorList>
            <person name="Goeker M."/>
        </authorList>
    </citation>
    <scope>NUCLEOTIDE SEQUENCE [LARGE SCALE GENOMIC DNA]</scope>
    <source>
        <strain evidence="3 4">DSM 19579</strain>
    </source>
</reference>
<dbReference type="SUPFAM" id="SSF46894">
    <property type="entry name" value="C-terminal effector domain of the bipartite response regulators"/>
    <property type="match status" value="1"/>
</dbReference>
<evidence type="ECO:0000313" key="3">
    <source>
        <dbReference type="EMBL" id="PWW07819.1"/>
    </source>
</evidence>
<evidence type="ECO:0000259" key="2">
    <source>
        <dbReference type="PROSITE" id="PS50043"/>
    </source>
</evidence>
<keyword evidence="4" id="KW-1185">Reference proteome</keyword>
<dbReference type="Gene3D" id="1.10.10.10">
    <property type="entry name" value="Winged helix-like DNA-binding domain superfamily/Winged helix DNA-binding domain"/>
    <property type="match status" value="1"/>
</dbReference>
<comment type="caution">
    <text evidence="3">The sequence shown here is derived from an EMBL/GenBank/DDBJ whole genome shotgun (WGS) entry which is preliminary data.</text>
</comment>
<feature type="domain" description="HTH luxR-type" evidence="2">
    <location>
        <begin position="132"/>
        <end position="197"/>
    </location>
</feature>
<dbReference type="RefSeq" id="WP_170123776.1">
    <property type="nucleotide sequence ID" value="NZ_QGTS01000008.1"/>
</dbReference>
<accession>A0A317Q0E2</accession>
<proteinExistence type="predicted"/>
<evidence type="ECO:0000313" key="4">
    <source>
        <dbReference type="Proteomes" id="UP000246744"/>
    </source>
</evidence>
<dbReference type="AlphaFoldDB" id="A0A317Q0E2"/>
<dbReference type="EMBL" id="QGTS01000008">
    <property type="protein sequence ID" value="PWW07819.1"/>
    <property type="molecule type" value="Genomic_DNA"/>
</dbReference>
<dbReference type="Pfam" id="PF00196">
    <property type="entry name" value="GerE"/>
    <property type="match status" value="1"/>
</dbReference>
<organism evidence="3 4">
    <name type="scientific">Mangrovibacter plantisponsor</name>
    <dbReference type="NCBI Taxonomy" id="451513"/>
    <lineage>
        <taxon>Bacteria</taxon>
        <taxon>Pseudomonadati</taxon>
        <taxon>Pseudomonadota</taxon>
        <taxon>Gammaproteobacteria</taxon>
        <taxon>Enterobacterales</taxon>
        <taxon>Enterobacteriaceae</taxon>
        <taxon>Mangrovibacter</taxon>
    </lineage>
</organism>
<keyword evidence="1" id="KW-0238">DNA-binding</keyword>
<dbReference type="Proteomes" id="UP000246744">
    <property type="component" value="Unassembled WGS sequence"/>
</dbReference>
<dbReference type="GO" id="GO:0006355">
    <property type="term" value="P:regulation of DNA-templated transcription"/>
    <property type="evidence" value="ECO:0007669"/>
    <property type="project" value="InterPro"/>
</dbReference>
<dbReference type="CDD" id="cd06170">
    <property type="entry name" value="LuxR_C_like"/>
    <property type="match status" value="1"/>
</dbReference>
<dbReference type="PROSITE" id="PS50043">
    <property type="entry name" value="HTH_LUXR_2"/>
    <property type="match status" value="1"/>
</dbReference>
<dbReference type="InterPro" id="IPR000792">
    <property type="entry name" value="Tscrpt_reg_LuxR_C"/>
</dbReference>
<dbReference type="SMART" id="SM00421">
    <property type="entry name" value="HTH_LUXR"/>
    <property type="match status" value="1"/>
</dbReference>
<sequence length="260" mass="29649">MRPTFIHDNSLAAVGFTELLSSQLQAQWRGNSFVHVVSRSMPCSKLQYDHMVSTPGYSAGACVVLESMPKNSCRAKLRVKEGRIFIINARLSLPEMRLIARYIISYLSDFSGTQRKNNWQVMWEIVPLHVLRSRAPSWLTRNEQRTLRYLLAGYPMKTIAAISGLNVKTISRYKHGLMHKLNVFSRAELHFRICMEKHILQPEVGKICKVNVPVKKLSECTETHPINLKPYLTIQAACMLEAPEIQDGCCLNRPVCHLLT</sequence>